<dbReference type="InterPro" id="IPR017146">
    <property type="entry name" value="Lanti_2_LanM"/>
</dbReference>
<dbReference type="InterPro" id="IPR025410">
    <property type="entry name" value="Lant_dehyd"/>
</dbReference>
<dbReference type="Gene3D" id="1.50.10.10">
    <property type="match status" value="1"/>
</dbReference>
<dbReference type="Pfam" id="PF13575">
    <property type="entry name" value="DUF4135"/>
    <property type="match status" value="1"/>
</dbReference>
<comment type="caution">
    <text evidence="2">The sequence shown here is derived from an EMBL/GenBank/DDBJ whole genome shotgun (WGS) entry which is preliminary data.</text>
</comment>
<gene>
    <name evidence="2" type="ORF">ACE1CC_27650</name>
</gene>
<proteinExistence type="predicted"/>
<evidence type="ECO:0000313" key="3">
    <source>
        <dbReference type="Proteomes" id="UP001576774"/>
    </source>
</evidence>
<feature type="domain" description="Lantibiotic biosynthesis protein dehydration" evidence="1">
    <location>
        <begin position="227"/>
        <end position="609"/>
    </location>
</feature>
<name>A0ABV4XDN2_9CYAN</name>
<keyword evidence="3" id="KW-1185">Reference proteome</keyword>
<dbReference type="RefSeq" id="WP_413273648.1">
    <property type="nucleotide sequence ID" value="NZ_JBHFNQ010000206.1"/>
</dbReference>
<sequence>MNFSENDLIKIVELASTITERLSTEFILDESQDNDYIIISRIQQWCEVAAQGNWENFEAHLACYGLDIKTAHRAIGAVRMTNDNDLPNWVKTLNEYLKAIALVDIDAVKTGDFRNYCYLDTQEPIPFQEVLVPFIYIAKQKVITQVGSHYNLLTGKAHASLERNLLKRLSSLCLPSMQLEFSVFRACKQSPIDRLIKQSFGEYSRKQYQDFIQDLLESQVLFFIQKYPVLARLMSTVTNFWIDSTGEFITRLALDRSEIQREFNCKIELGQVVAIKPDLSDYHYNGRSVMAVTFASGLKLIYKPKEISLEQAYFKLLSWLNEQGFFLHFKLVRILNRSTYGWVEFIENLPCRDKEEGKRYYQRSGALLCLAHLLKTTDLHRENIIACGEHPVLIDLETLMHPWPHNFKNLESVKNAEYIAKYKLGHSVIRTGLLPRWELSLEKQEYDISGWGGFGQQKTFFPIAKVHNINTDAMVVKYENEEMYKGHNTPFLGQIYLEINDYIEYIIDGFKKMYYFLIEKRQEILCTQSPLEWLDNHKIRYIFRSTKIYKLILQTVIDPKFMQDGVLWSIQMDIISRVMFLPGNSPRLAPLVQEEKKGLEKMDIPLFFTASNSTSLMLSNDRKLDYFTEDGKSLVISYLKNLNCEDLGQQLDFIKGSLYSRITNDVHNSLQIYNSQSNIDTINAITQQELVQEATMLAADIHKRAIHSNNGSITWIAPQYSLDIQRFQLAPLSYGLYDGLGGVALFLTAIERITEKSGFCTLAPAAFHYLRENFKVAIATQIAEGIGIGGSFGCGSIIYVLVRISQFIDLPSLLEDAQKIASLITFELIVKEDKKNIFSGYASTILGLLALYSKSVQQEFIELAIGCGNHLLSNRVTSKSGYRTWATSDGKLLTGFSHGAAGIAYALLRLYQTTGETEFLEAAEEAITYERSVFIPEVSNWPDFRQSSTKDSPTCMCSWCHGAPGIGLARVAGLDILDTPEIRQDIEAAINTTKQHGLSNIDHLCCGNLGRIEFLFTAGRKLNRPELIETAKQQAAQVVARAKQRGHFGYGSCLTFHPGFFQGASGIGYELLRLAYPDILPSVLLWE</sequence>
<dbReference type="Pfam" id="PF05147">
    <property type="entry name" value="LANC_like"/>
    <property type="match status" value="1"/>
</dbReference>
<dbReference type="Proteomes" id="UP001576774">
    <property type="component" value="Unassembled WGS sequence"/>
</dbReference>
<evidence type="ECO:0000313" key="2">
    <source>
        <dbReference type="EMBL" id="MFB2880641.1"/>
    </source>
</evidence>
<reference evidence="2 3" key="1">
    <citation type="submission" date="2024-09" db="EMBL/GenBank/DDBJ databases">
        <title>Floridaenema gen nov. (Aerosakkonemataceae, Aerosakkonematales ord. nov., Cyanobacteria) from benthic tropical and subtropical fresh waters, with the description of four new species.</title>
        <authorList>
            <person name="Moretto J.A."/>
            <person name="Berthold D.E."/>
            <person name="Lefler F.W."/>
            <person name="Huang I.-S."/>
            <person name="Laughinghouse H. IV."/>
        </authorList>
    </citation>
    <scope>NUCLEOTIDE SEQUENCE [LARGE SCALE GENOMIC DNA]</scope>
    <source>
        <strain evidence="2 3">BLCC-F46</strain>
    </source>
</reference>
<dbReference type="SUPFAM" id="SSF158745">
    <property type="entry name" value="LanC-like"/>
    <property type="match status" value="1"/>
</dbReference>
<accession>A0ABV4XDN2</accession>
<dbReference type="EMBL" id="JBHFNQ010000206">
    <property type="protein sequence ID" value="MFB2880641.1"/>
    <property type="molecule type" value="Genomic_DNA"/>
</dbReference>
<dbReference type="CDD" id="cd04792">
    <property type="entry name" value="LanM-like"/>
    <property type="match status" value="1"/>
</dbReference>
<evidence type="ECO:0000259" key="1">
    <source>
        <dbReference type="Pfam" id="PF13575"/>
    </source>
</evidence>
<protein>
    <submittedName>
        <fullName evidence="2">Type 2 lanthipeptide synthetase LanM family protein</fullName>
    </submittedName>
</protein>
<dbReference type="PRINTS" id="PR01950">
    <property type="entry name" value="LANCSUPER"/>
</dbReference>
<dbReference type="SMART" id="SM01260">
    <property type="entry name" value="LANC_like"/>
    <property type="match status" value="1"/>
</dbReference>
<organism evidence="2 3">
    <name type="scientific">Floridaenema aerugineum BLCC-F46</name>
    <dbReference type="NCBI Taxonomy" id="3153654"/>
    <lineage>
        <taxon>Bacteria</taxon>
        <taxon>Bacillati</taxon>
        <taxon>Cyanobacteriota</taxon>
        <taxon>Cyanophyceae</taxon>
        <taxon>Oscillatoriophycideae</taxon>
        <taxon>Aerosakkonematales</taxon>
        <taxon>Aerosakkonemataceae</taxon>
        <taxon>Floridanema</taxon>
        <taxon>Floridanema aerugineum</taxon>
    </lineage>
</organism>
<dbReference type="PIRSF" id="PIRSF037228">
    <property type="entry name" value="Lant_mod_RumM"/>
    <property type="match status" value="1"/>
</dbReference>
<dbReference type="NCBIfam" id="TIGR03897">
    <property type="entry name" value="lanti_2_LanM"/>
    <property type="match status" value="1"/>
</dbReference>
<dbReference type="InterPro" id="IPR012341">
    <property type="entry name" value="6hp_glycosidase-like_sf"/>
</dbReference>
<dbReference type="InterPro" id="IPR007822">
    <property type="entry name" value="LANC-like"/>
</dbReference>